<dbReference type="InterPro" id="IPR003661">
    <property type="entry name" value="HisK_dim/P_dom"/>
</dbReference>
<dbReference type="SUPFAM" id="SSF47384">
    <property type="entry name" value="Homodimeric domain of signal transducing histidine kinase"/>
    <property type="match status" value="1"/>
</dbReference>
<dbReference type="Pfam" id="PF16927">
    <property type="entry name" value="HisKA_7TM"/>
    <property type="match status" value="1"/>
</dbReference>
<feature type="transmembrane region" description="Helical" evidence="10">
    <location>
        <begin position="190"/>
        <end position="209"/>
    </location>
</feature>
<evidence type="ECO:0000256" key="5">
    <source>
        <dbReference type="ARBA" id="ARBA00022741"/>
    </source>
</evidence>
<keyword evidence="8" id="KW-0902">Two-component regulatory system</keyword>
<keyword evidence="7 13" id="KW-0067">ATP-binding</keyword>
<dbReference type="CDD" id="cd00082">
    <property type="entry name" value="HisKA"/>
    <property type="match status" value="1"/>
</dbReference>
<dbReference type="SMART" id="SM00388">
    <property type="entry name" value="HisKA"/>
    <property type="match status" value="1"/>
</dbReference>
<feature type="domain" description="Histidine kinase" evidence="11">
    <location>
        <begin position="377"/>
        <end position="598"/>
    </location>
</feature>
<dbReference type="InterPro" id="IPR036097">
    <property type="entry name" value="HisK_dim/P_sf"/>
</dbReference>
<proteinExistence type="predicted"/>
<evidence type="ECO:0000256" key="2">
    <source>
        <dbReference type="ARBA" id="ARBA00012438"/>
    </source>
</evidence>
<dbReference type="GO" id="GO:0000155">
    <property type="term" value="F:phosphorelay sensor kinase activity"/>
    <property type="evidence" value="ECO:0007669"/>
    <property type="project" value="InterPro"/>
</dbReference>
<dbReference type="AlphaFoldDB" id="A0AA41UQ99"/>
<keyword evidence="10" id="KW-0472">Membrane</keyword>
<dbReference type="InterPro" id="IPR031621">
    <property type="entry name" value="HisKA_7TM"/>
</dbReference>
<dbReference type="Pfam" id="PF08448">
    <property type="entry name" value="PAS_4"/>
    <property type="match status" value="1"/>
</dbReference>
<protein>
    <recommendedName>
        <fullName evidence="2">histidine kinase</fullName>
        <ecNumber evidence="2">2.7.13.3</ecNumber>
    </recommendedName>
</protein>
<keyword evidence="10" id="KW-0812">Transmembrane</keyword>
<keyword evidence="14" id="KW-1185">Reference proteome</keyword>
<feature type="transmembrane region" description="Helical" evidence="10">
    <location>
        <begin position="158"/>
        <end position="178"/>
    </location>
</feature>
<dbReference type="InterPro" id="IPR005467">
    <property type="entry name" value="His_kinase_dom"/>
</dbReference>
<feature type="modified residue" description="4-aspartylphosphate" evidence="9">
    <location>
        <position position="671"/>
    </location>
</feature>
<dbReference type="EMBL" id="JALJRB010000011">
    <property type="protein sequence ID" value="MCJ8501178.1"/>
    <property type="molecule type" value="Genomic_DNA"/>
</dbReference>
<dbReference type="Gene3D" id="3.30.450.20">
    <property type="entry name" value="PAS domain"/>
    <property type="match status" value="1"/>
</dbReference>
<feature type="domain" description="Response regulatory" evidence="12">
    <location>
        <begin position="620"/>
        <end position="736"/>
    </location>
</feature>
<keyword evidence="3 9" id="KW-0597">Phosphoprotein</keyword>
<keyword evidence="6" id="KW-0418">Kinase</keyword>
<dbReference type="PROSITE" id="PS50110">
    <property type="entry name" value="RESPONSE_REGULATORY"/>
    <property type="match status" value="1"/>
</dbReference>
<dbReference type="InterPro" id="IPR035965">
    <property type="entry name" value="PAS-like_dom_sf"/>
</dbReference>
<accession>A0AA41UQ99</accession>
<comment type="caution">
    <text evidence="13">The sequence shown here is derived from an EMBL/GenBank/DDBJ whole genome shotgun (WGS) entry which is preliminary data.</text>
</comment>
<evidence type="ECO:0000256" key="10">
    <source>
        <dbReference type="SAM" id="Phobius"/>
    </source>
</evidence>
<evidence type="ECO:0000259" key="12">
    <source>
        <dbReference type="PROSITE" id="PS50110"/>
    </source>
</evidence>
<evidence type="ECO:0000256" key="7">
    <source>
        <dbReference type="ARBA" id="ARBA00022840"/>
    </source>
</evidence>
<dbReference type="InterPro" id="IPR036890">
    <property type="entry name" value="HATPase_C_sf"/>
</dbReference>
<dbReference type="PANTHER" id="PTHR43065">
    <property type="entry name" value="SENSOR HISTIDINE KINASE"/>
    <property type="match status" value="1"/>
</dbReference>
<organism evidence="13 14">
    <name type="scientific">Desulfatitalea alkaliphila</name>
    <dbReference type="NCBI Taxonomy" id="2929485"/>
    <lineage>
        <taxon>Bacteria</taxon>
        <taxon>Pseudomonadati</taxon>
        <taxon>Thermodesulfobacteriota</taxon>
        <taxon>Desulfobacteria</taxon>
        <taxon>Desulfobacterales</taxon>
        <taxon>Desulfosarcinaceae</taxon>
        <taxon>Desulfatitalea</taxon>
    </lineage>
</organism>
<keyword evidence="5" id="KW-0547">Nucleotide-binding</keyword>
<dbReference type="SUPFAM" id="SSF55874">
    <property type="entry name" value="ATPase domain of HSP90 chaperone/DNA topoisomerase II/histidine kinase"/>
    <property type="match status" value="1"/>
</dbReference>
<feature type="transmembrane region" description="Helical" evidence="10">
    <location>
        <begin position="111"/>
        <end position="129"/>
    </location>
</feature>
<dbReference type="EC" id="2.7.13.3" evidence="2"/>
<keyword evidence="4" id="KW-0808">Transferase</keyword>
<evidence type="ECO:0000256" key="3">
    <source>
        <dbReference type="ARBA" id="ARBA00022553"/>
    </source>
</evidence>
<dbReference type="Gene3D" id="3.40.50.2300">
    <property type="match status" value="1"/>
</dbReference>
<dbReference type="InterPro" id="IPR011006">
    <property type="entry name" value="CheY-like_superfamily"/>
</dbReference>
<dbReference type="Gene3D" id="1.10.287.130">
    <property type="match status" value="1"/>
</dbReference>
<dbReference type="RefSeq" id="WP_246907739.1">
    <property type="nucleotide sequence ID" value="NZ_JALJRB010000011.1"/>
</dbReference>
<feature type="transmembrane region" description="Helical" evidence="10">
    <location>
        <begin position="20"/>
        <end position="39"/>
    </location>
</feature>
<dbReference type="InterPro" id="IPR013656">
    <property type="entry name" value="PAS_4"/>
</dbReference>
<keyword evidence="10" id="KW-1133">Transmembrane helix</keyword>
<feature type="transmembrane region" description="Helical" evidence="10">
    <location>
        <begin position="51"/>
        <end position="70"/>
    </location>
</feature>
<dbReference type="Gene3D" id="3.30.565.10">
    <property type="entry name" value="Histidine kinase-like ATPase, C-terminal domain"/>
    <property type="match status" value="1"/>
</dbReference>
<dbReference type="InterPro" id="IPR004358">
    <property type="entry name" value="Sig_transdc_His_kin-like_C"/>
</dbReference>
<dbReference type="SMART" id="SM00387">
    <property type="entry name" value="HATPase_c"/>
    <property type="match status" value="1"/>
</dbReference>
<reference evidence="13" key="1">
    <citation type="submission" date="2022-04" db="EMBL/GenBank/DDBJ databases">
        <title>Desulfatitalea alkaliphila sp. nov., a novel anaerobic sulfate-reducing bacterium isolated from terrestrial mud volcano, Taman Peninsula, Russia.</title>
        <authorList>
            <person name="Khomyakova M.A."/>
            <person name="Merkel A.Y."/>
            <person name="Slobodkin A.I."/>
        </authorList>
    </citation>
    <scope>NUCLEOTIDE SEQUENCE</scope>
    <source>
        <strain evidence="13">M08but</strain>
    </source>
</reference>
<feature type="transmembrane region" description="Helical" evidence="10">
    <location>
        <begin position="82"/>
        <end position="102"/>
    </location>
</feature>
<dbReference type="InterPro" id="IPR003594">
    <property type="entry name" value="HATPase_dom"/>
</dbReference>
<dbReference type="PRINTS" id="PR00344">
    <property type="entry name" value="BCTRLSENSOR"/>
</dbReference>
<dbReference type="Pfam" id="PF00072">
    <property type="entry name" value="Response_reg"/>
    <property type="match status" value="1"/>
</dbReference>
<dbReference type="Pfam" id="PF02518">
    <property type="entry name" value="HATPase_c"/>
    <property type="match status" value="1"/>
</dbReference>
<dbReference type="CDD" id="cd00156">
    <property type="entry name" value="REC"/>
    <property type="match status" value="1"/>
</dbReference>
<dbReference type="PROSITE" id="PS50109">
    <property type="entry name" value="HIS_KIN"/>
    <property type="match status" value="1"/>
</dbReference>
<evidence type="ECO:0000256" key="6">
    <source>
        <dbReference type="ARBA" id="ARBA00022777"/>
    </source>
</evidence>
<dbReference type="GO" id="GO:0005524">
    <property type="term" value="F:ATP binding"/>
    <property type="evidence" value="ECO:0007669"/>
    <property type="project" value="UniProtKB-KW"/>
</dbReference>
<dbReference type="Proteomes" id="UP001165427">
    <property type="component" value="Unassembled WGS sequence"/>
</dbReference>
<dbReference type="PANTHER" id="PTHR43065:SF46">
    <property type="entry name" value="C4-DICARBOXYLATE TRANSPORT SENSOR PROTEIN DCTB"/>
    <property type="match status" value="1"/>
</dbReference>
<sequence>MNGLHTTLDPGFMPHLHQPYTILLLTAVGLSMALVVGVLRYRPNLGTRAFAVLMGAVAMWAFVTLFEVIAADLPTKTFSGSLKYLFIVIVPVAFFIFALYYANRLRRLRPALLAALSVIPVVTLLMVITNGHHHLMFETLGLHQTEHFTLVQRTFGPWFWVHTAYSYSLLLLGSVFLAKSLIDAPRLYRSQVVSLIVAVLTPWIFNLLFLSGAGPMPHLDLTPFAFSISGLAVMWGLVRYRLLDVVPIARDVVVQHMSDALIVLDDDQRILDLNGAALAITGAKDKAPIGHKANRVFGWWPPSTSSGAAGKLGLPAVIDLESDGVQRRMQVTESVLHHDRRRLGHLVLLRDITEESRLQEQLLQSQKMEAIGTLAGGIAHDFNNLLMGMQANVSLLRLDAATDGPAREKLRRIENQIQSGAALTRQLLGYARKGKYVTTTVDMHHLIQEALEVVQRTNKHITVRHTPLPSPALLEADRGQMELVLLNLFVNAVDAMPKGGELQVATRPVIHGEAADRWPDLAPGNYIEITVRDTGQGMDPETMARIFEPFFTTKEIGRGTGLGLASVYGVVKNHQGHIQVDSKEGEGSTFTLLLPASAEKALAPCAAAANGGEDPSNGRKILIVDDESTILELLGEMVQSLGFTPLLAGEGPAAVKLYSEHHASIDLVLLDMVMPYMDGRDVFDGLTAVHPGLRVIVASGQAPNGRWGHILQGGPHQFLKKPFTRDDLSRAVQRVMAEDGSNACGIASVPS</sequence>
<dbReference type="Pfam" id="PF00512">
    <property type="entry name" value="HisKA"/>
    <property type="match status" value="1"/>
</dbReference>
<evidence type="ECO:0000256" key="4">
    <source>
        <dbReference type="ARBA" id="ARBA00022679"/>
    </source>
</evidence>
<dbReference type="SUPFAM" id="SSF52172">
    <property type="entry name" value="CheY-like"/>
    <property type="match status" value="1"/>
</dbReference>
<evidence type="ECO:0000256" key="8">
    <source>
        <dbReference type="ARBA" id="ARBA00023012"/>
    </source>
</evidence>
<dbReference type="SMART" id="SM00448">
    <property type="entry name" value="REC"/>
    <property type="match status" value="1"/>
</dbReference>
<dbReference type="SUPFAM" id="SSF55785">
    <property type="entry name" value="PYP-like sensor domain (PAS domain)"/>
    <property type="match status" value="1"/>
</dbReference>
<dbReference type="InterPro" id="IPR001789">
    <property type="entry name" value="Sig_transdc_resp-reg_receiver"/>
</dbReference>
<evidence type="ECO:0000256" key="1">
    <source>
        <dbReference type="ARBA" id="ARBA00000085"/>
    </source>
</evidence>
<evidence type="ECO:0000259" key="11">
    <source>
        <dbReference type="PROSITE" id="PS50109"/>
    </source>
</evidence>
<evidence type="ECO:0000313" key="13">
    <source>
        <dbReference type="EMBL" id="MCJ8501178.1"/>
    </source>
</evidence>
<evidence type="ECO:0000256" key="9">
    <source>
        <dbReference type="PROSITE-ProRule" id="PRU00169"/>
    </source>
</evidence>
<comment type="catalytic activity">
    <reaction evidence="1">
        <text>ATP + protein L-histidine = ADP + protein N-phospho-L-histidine.</text>
        <dbReference type="EC" id="2.7.13.3"/>
    </reaction>
</comment>
<gene>
    <name evidence="13" type="ORF">MRX98_11395</name>
</gene>
<name>A0AA41UQ99_9BACT</name>
<evidence type="ECO:0000313" key="14">
    <source>
        <dbReference type="Proteomes" id="UP001165427"/>
    </source>
</evidence>